<dbReference type="OrthoDB" id="9799383at2"/>
<evidence type="ECO:0000256" key="1">
    <source>
        <dbReference type="SAM" id="Phobius"/>
    </source>
</evidence>
<dbReference type="InterPro" id="IPR021309">
    <property type="entry name" value="YgaP-like_TM"/>
</dbReference>
<evidence type="ECO:0000259" key="2">
    <source>
        <dbReference type="Pfam" id="PF11127"/>
    </source>
</evidence>
<dbReference type="AlphaFoldDB" id="A0A1E3V435"/>
<feature type="transmembrane region" description="Helical" evidence="1">
    <location>
        <begin position="31"/>
        <end position="55"/>
    </location>
</feature>
<organism evidence="3 4">
    <name type="scientific">Sinorhizobium alkalisoli</name>
    <dbReference type="NCBI Taxonomy" id="1752398"/>
    <lineage>
        <taxon>Bacteria</taxon>
        <taxon>Pseudomonadati</taxon>
        <taxon>Pseudomonadota</taxon>
        <taxon>Alphaproteobacteria</taxon>
        <taxon>Hyphomicrobiales</taxon>
        <taxon>Rhizobiaceae</taxon>
        <taxon>Sinorhizobium/Ensifer group</taxon>
        <taxon>Sinorhizobium</taxon>
    </lineage>
</organism>
<proteinExistence type="predicted"/>
<evidence type="ECO:0000313" key="3">
    <source>
        <dbReference type="EMBL" id="ODR88388.1"/>
    </source>
</evidence>
<keyword evidence="1" id="KW-0812">Transmembrane</keyword>
<keyword evidence="4" id="KW-1185">Reference proteome</keyword>
<dbReference type="Proteomes" id="UP000094342">
    <property type="component" value="Unassembled WGS sequence"/>
</dbReference>
<keyword evidence="3" id="KW-0808">Transferase</keyword>
<dbReference type="RefSeq" id="WP_069461244.1">
    <property type="nucleotide sequence ID" value="NZ_LYBW01000065.1"/>
</dbReference>
<feature type="transmembrane region" description="Helical" evidence="1">
    <location>
        <begin position="7"/>
        <end position="25"/>
    </location>
</feature>
<dbReference type="EMBL" id="LYBW01000065">
    <property type="protein sequence ID" value="ODR88388.1"/>
    <property type="molecule type" value="Genomic_DNA"/>
</dbReference>
<dbReference type="Gene3D" id="6.10.140.1340">
    <property type="match status" value="1"/>
</dbReference>
<feature type="domain" description="Inner membrane protein YgaP-like transmembrane" evidence="2">
    <location>
        <begin position="2"/>
        <end position="61"/>
    </location>
</feature>
<comment type="caution">
    <text evidence="3">The sequence shown here is derived from an EMBL/GenBank/DDBJ whole genome shotgun (WGS) entry which is preliminary data.</text>
</comment>
<evidence type="ECO:0000313" key="4">
    <source>
        <dbReference type="Proteomes" id="UP000094342"/>
    </source>
</evidence>
<dbReference type="Pfam" id="PF11127">
    <property type="entry name" value="YgaP-like_TM"/>
    <property type="match status" value="1"/>
</dbReference>
<protein>
    <submittedName>
        <fullName evidence="3">Sulfurtransferase</fullName>
    </submittedName>
</protein>
<dbReference type="GO" id="GO:0016740">
    <property type="term" value="F:transferase activity"/>
    <property type="evidence" value="ECO:0007669"/>
    <property type="project" value="UniProtKB-KW"/>
</dbReference>
<dbReference type="STRING" id="1752398.A8M32_25640"/>
<accession>A0A1E3V435</accession>
<keyword evidence="1" id="KW-0472">Membrane</keyword>
<gene>
    <name evidence="3" type="ORF">A8M32_25640</name>
</gene>
<sequence>MSIDRAVLMFAGTVVLVSLALGYYVSSYWFLLTAFAGLNMIQASLTGFCPAAIVFKKIGCKPGVAFK</sequence>
<reference evidence="4" key="1">
    <citation type="submission" date="2016-05" db="EMBL/GenBank/DDBJ databases">
        <authorList>
            <person name="Li Y."/>
        </authorList>
    </citation>
    <scope>NUCLEOTIDE SEQUENCE [LARGE SCALE GENOMIC DNA]</scope>
    <source>
        <strain evidence="4">YIC4027</strain>
    </source>
</reference>
<keyword evidence="1" id="KW-1133">Transmembrane helix</keyword>
<name>A0A1E3V435_9HYPH</name>